<organism evidence="1 2">
    <name type="scientific">Acidovorax soli</name>
    <dbReference type="NCBI Taxonomy" id="592050"/>
    <lineage>
        <taxon>Bacteria</taxon>
        <taxon>Pseudomonadati</taxon>
        <taxon>Pseudomonadota</taxon>
        <taxon>Betaproteobacteria</taxon>
        <taxon>Burkholderiales</taxon>
        <taxon>Comamonadaceae</taxon>
        <taxon>Acidovorax</taxon>
    </lineage>
</organism>
<sequence>MDEVEALSQAIEMAKARWGSALPSFWWNLHDGEWHVTLDFEMTLRFRQSDGQFIDEPGGLAAVAAFRAAKSYALQEGQLWAPAFTLGRRAGNWHIGARQAQFGGQMAIVVGDDGTVKSLSVNPR</sequence>
<dbReference type="EMBL" id="JACHLK010000011">
    <property type="protein sequence ID" value="MBB6562185.1"/>
    <property type="molecule type" value="Genomic_DNA"/>
</dbReference>
<proteinExistence type="predicted"/>
<accession>A0A7X0UC26</accession>
<dbReference type="AlphaFoldDB" id="A0A7X0UC26"/>
<dbReference type="Proteomes" id="UP000575083">
    <property type="component" value="Unassembled WGS sequence"/>
</dbReference>
<name>A0A7X0UC26_9BURK</name>
<evidence type="ECO:0000313" key="2">
    <source>
        <dbReference type="Proteomes" id="UP000575083"/>
    </source>
</evidence>
<gene>
    <name evidence="1" type="ORF">HNP48_004894</name>
</gene>
<keyword evidence="2" id="KW-1185">Reference proteome</keyword>
<reference evidence="1 2" key="1">
    <citation type="submission" date="2020-08" db="EMBL/GenBank/DDBJ databases">
        <title>Functional genomics of gut bacteria from endangered species of beetles.</title>
        <authorList>
            <person name="Carlos-Shanley C."/>
        </authorList>
    </citation>
    <scope>NUCLEOTIDE SEQUENCE [LARGE SCALE GENOMIC DNA]</scope>
    <source>
        <strain evidence="1 2">S00198</strain>
    </source>
</reference>
<comment type="caution">
    <text evidence="1">The sequence shown here is derived from an EMBL/GenBank/DDBJ whole genome shotgun (WGS) entry which is preliminary data.</text>
</comment>
<evidence type="ECO:0000313" key="1">
    <source>
        <dbReference type="EMBL" id="MBB6562185.1"/>
    </source>
</evidence>
<dbReference type="RefSeq" id="WP_184861943.1">
    <property type="nucleotide sequence ID" value="NZ_JACHLK010000011.1"/>
</dbReference>
<protein>
    <submittedName>
        <fullName evidence="1">Uncharacterized protein</fullName>
    </submittedName>
</protein>